<protein>
    <submittedName>
        <fullName evidence="10">Cadherin domain-containing protein</fullName>
    </submittedName>
</protein>
<keyword evidence="11" id="KW-1185">Reference proteome</keyword>
<feature type="domain" description="Cadherin" evidence="9">
    <location>
        <begin position="3084"/>
        <end position="3191"/>
    </location>
</feature>
<feature type="compositionally biased region" description="Low complexity" evidence="8">
    <location>
        <begin position="2265"/>
        <end position="2277"/>
    </location>
</feature>
<evidence type="ECO:0000256" key="7">
    <source>
        <dbReference type="ARBA" id="ARBA00023136"/>
    </source>
</evidence>
<dbReference type="PRINTS" id="PR01488">
    <property type="entry name" value="RTXTOXINA"/>
</dbReference>
<dbReference type="Pfam" id="PF00353">
    <property type="entry name" value="HemolysinCabind"/>
    <property type="match status" value="26"/>
</dbReference>
<evidence type="ECO:0000256" key="2">
    <source>
        <dbReference type="ARBA" id="ARBA00004613"/>
    </source>
</evidence>
<comment type="caution">
    <text evidence="10">The sequence shown here is derived from an EMBL/GenBank/DDBJ whole genome shotgun (WGS) entry which is preliminary data.</text>
</comment>
<feature type="domain" description="Cadherin" evidence="9">
    <location>
        <begin position="1715"/>
        <end position="1816"/>
    </location>
</feature>
<feature type="region of interest" description="Disordered" evidence="8">
    <location>
        <begin position="1021"/>
        <end position="1047"/>
    </location>
</feature>
<feature type="region of interest" description="Disordered" evidence="8">
    <location>
        <begin position="1512"/>
        <end position="1533"/>
    </location>
</feature>
<dbReference type="InterPro" id="IPR002126">
    <property type="entry name" value="Cadherin-like_dom"/>
</dbReference>
<comment type="subcellular location">
    <subcellularLocation>
        <location evidence="1">Membrane</location>
    </subcellularLocation>
    <subcellularLocation>
        <location evidence="2">Secreted</location>
    </subcellularLocation>
</comment>
<evidence type="ECO:0000256" key="1">
    <source>
        <dbReference type="ARBA" id="ARBA00004370"/>
    </source>
</evidence>
<dbReference type="InterPro" id="IPR015919">
    <property type="entry name" value="Cadherin-like_sf"/>
</dbReference>
<feature type="domain" description="Cadherin" evidence="9">
    <location>
        <begin position="1912"/>
        <end position="2019"/>
    </location>
</feature>
<dbReference type="Gene3D" id="2.60.40.60">
    <property type="entry name" value="Cadherins"/>
    <property type="match status" value="6"/>
</dbReference>
<feature type="region of interest" description="Disordered" evidence="8">
    <location>
        <begin position="2902"/>
        <end position="2948"/>
    </location>
</feature>
<evidence type="ECO:0000256" key="4">
    <source>
        <dbReference type="ARBA" id="ARBA00022656"/>
    </source>
</evidence>
<evidence type="ECO:0000256" key="5">
    <source>
        <dbReference type="ARBA" id="ARBA00022737"/>
    </source>
</evidence>
<reference evidence="10 11" key="1">
    <citation type="submission" date="2020-11" db="EMBL/GenBank/DDBJ databases">
        <authorList>
            <person name="Kim M.K."/>
        </authorList>
    </citation>
    <scope>NUCLEOTIDE SEQUENCE [LARGE SCALE GENOMIC DNA]</scope>
    <source>
        <strain evidence="10 11">BT290</strain>
    </source>
</reference>
<evidence type="ECO:0000256" key="8">
    <source>
        <dbReference type="SAM" id="MobiDB-lite"/>
    </source>
</evidence>
<keyword evidence="4" id="KW-0800">Toxin</keyword>
<dbReference type="CDD" id="cd11304">
    <property type="entry name" value="Cadherin_repeat"/>
    <property type="match status" value="5"/>
</dbReference>
<evidence type="ECO:0000313" key="11">
    <source>
        <dbReference type="Proteomes" id="UP000611708"/>
    </source>
</evidence>
<dbReference type="SMART" id="SM00112">
    <property type="entry name" value="CA"/>
    <property type="match status" value="7"/>
</dbReference>
<evidence type="ECO:0000256" key="3">
    <source>
        <dbReference type="ARBA" id="ARBA00022525"/>
    </source>
</evidence>
<dbReference type="Gene3D" id="2.150.10.10">
    <property type="entry name" value="Serralysin-like metalloprotease, C-terminal"/>
    <property type="match status" value="17"/>
</dbReference>
<sequence length="3541" mass="369184">MTAYLDQFSSSQADEIQAQSDPAGATSSLAGIAPTPWSGVIRYNNLNVSTTTTELLDGGFLVVFSKEDYSTGSVRFLLRAQIFNADGTQRGSEIDLGVGLGTQFSAISVKAVTLSDGKVAFAWKDFDGAYVRVFDPHGTYMSASRQIGGVVPTNNEIPYQMFSTGTEFTVTYKDPDDGRHYFATFGDNPAAGPKASGWTTDATNDFAWTTVSDGPNSQAKLSAAYRPGSSGLPVRFPTIQIELEDHPGKSTNHILTDNTVTEIEMVRNRDGAFLVWVNAAGKISAQHYVVDYIPPSGGFPADYQIVKNGSELTLGTAKGSNYVMKTLHDGRMVLTWVGEDQLVHAMVLNQNGSVFWEDFIVNPNGRQGNPSISVLQDGRFVISWDENAASPGQTNSVRDTKIFDARTVGVNVTGHQTSDTWLYGTGLSDTITGGAKHDRLYGEAGADALRGNSGDDVLFGGAGNDSLEGGFGNDALVGGEGNDTLNGGADIDTVNYFDADGFVVASLDPTVANGGKAAGDVFIGIENLVGSGQGDGLRGNEVANRLDGQGGNDRIYGGGGNDELLGGIADDTLHGGSGRDQLKGEGGNDFASYEGGGRVEVNLATGGTFGDADGDTYTEIEGVIGSSFDDKIVGNSGHNTLLGGIGSDTLEGGTGNDKFYGNDTANGADAGIDFVSYENAGGPVRVTLSIDTPTGEAAGDTLVGIEGLIGSSHADTLIGSNDANTLRGGNGDDQLAGLYGADKLEGGAGNDFADYQVPDVDLVASLLQTEWHLNTDVAKDDTYDSIEGIISGDGNDMLSGNHNDNTIIGAGGNDTLQGHDGADSLDGGIGNDFASYASTTTGVIASLAGGITQTGHAAGDKYNSIEGLIGGSGSDRLIGNGSANTLRGGQGDDSLEGGAGIDLLQGGHGSDTLEGGAGADILQGGQVEILKDGTTQDIVDTGIDFADYRNSSAGVNVNLGAGTGSNGDATGDQYISIEGVIGSSSSDTLTGSNGANTLIGGGGNDILNGGGGVDSLRGGSGDDTYILDDDNNSDLIDESTTNGGSGEDTIKVKFSYSIESNGEIENLDASTAATTTNVTLTGNSLRNRLTGHGGADTLDGGTGNDIMAGGAGSDTYYVDELNETVTEAIGGGYDIVIARKHHQLTEGSEIEELRADSAAGDISLNGNSGANTIVGSDGNNTLDGRAGLDSLEGGKGADHLYDVYTDGGLDTLNGGEGNDTYYIAGDGSSVIIEANDAAGGIDTVQADVSFTLNGGAKVETLKVGDSDDPDAHINLTGNEFANTLVGGAGENVLDGGGGADSMAGGLGDDTYHVNDDGDRITENEDQGADTVYASINYALRSGVHVEELRAVAGNQDINLTGNGLSQSIYGNNGNNELNGLSGGDTLVGGNGDDTYIINDENDVVDERNSTGNDTVRTKFSYSLNNAKAADIENLEAYQVTNTTTLSLTGNSLANEITGNNGVNTLDGGDGNDTLTGNFGNDTLLGGAGRDRLVGGGDDDSLVGGAGQDTLLGGAGNDTLDGGNGDSPDELIGGSGDDVYYIRHAGDTIDEEIGGGDNDTAYLQTSVYGNDRSLANQAAKDLLANNIEKVYINGKLFKAPTNLTVVGTSVDEKSFPGTPVSTLSVDDVPGESFTYSFRDGQGEGGIVDPSGQFRIINNNGVWEIRVNDGANLDREARGSYTFVVVVTDSDGFSLEKTVTITINDVNEAPDNIRFQSSNEDQITIEENTTHVGRLIADDPEGNPLRYELATTDNPNGGLFNLNSDGTLTLKAGVDWETMGSNKYYDVAIMVSDNINPAVRKVVRVHIDNAEENGTPTNIRFASTNNREITIKENTTAIDSVTATDTELLTYSFAPNGNPGDLFRITSNGVLSLNAGVDYEALKVNKYYEVTVLVSDNINTPVPQVLRINIEDVNEAPDHVVFEETGEASITIYENTTDVGQLIAEDQENNTLTYSFAQGGNPGNLFAISPNGVITLVNGVNYETMGNNKFYELVVEVFDGSNTIRRTVRVNIENANDAPTTVRLNGAEAVTVDENSILIGILSASDEDGHQISGYTLSGVHAHLFTVVRNGNAYELRAINDDVLDYETLGAFIELHITATDSEGEDSEPQTIRINIDPVDPVEINNVYHIETGNEVIVEDLNPAVGGIDIAWIHTSSYTLNETIGIETLAVHESVTDGVSITGNGQANTIIGGIGNDVLDGGGGVDSIVGADGDDTLRGGTGDDRIEDESGHNSLEGGSGNDVLVGGADDDYLDGGADNDQLAGSAGNDTLDGGTGNDVLTGGLGNDTYYIDSEDDVIEEAEGEGRDKAYVTFNYSLEGTHLEDLAVQETLSEGVQVDLTGNDRDNELTGHDGENSLDGGKGNDTLNGHAGNDTLKGGEGNDYLDGGRDFDYLEGGDGNDLLNGGTGVDTLDGGIGNDIYFVDNLEDVVIELDPDGGKDTVYATRNYTLGAGVHVETLRSPGGNNPIDLMGNEFANTVVGAFGNDTLSGDGGDDALRGLRGNDTLKGGQGNDTLEGWEDNDLLEGGSGNDILLGGAGNDTLKGGEGDDKLKGGEGDDVYFLEDFNDEIEVDNGDDQGQDSAYVTASVIGDRDGDQDHDEDDVKVYAETLWAKGVEDVFVDGKYVNPEGGLDDLYHVYSKDMVITEDPDPTVGGNDKAIIFVNYELGHDVGVETLEAGVDTGVSITGNNLANTIIGGAGNDWLTGGGGKDSIAGGFGDDVLTGGDTDDTIEGGDGNDILYGGLGQNKLVGGAGDDSYYIRGGLDVALLDIVEEDLNRDAGGYDKVYLFTEDFLGQTGEPDWDTIQAYAEYLWSHGIEEVYVDGELQEEIGSANNIYHVHDKDMEFDEPLDQESGGIDIAYIHREVSEFVLKDEDGIETLQVHADNTNNVSLTGNSQDNTVVGGVGNDTLNGEEGDDSIVGGSGNDSIVGGDNDDWLEGGANDDTLLGGEGVDTLVGGHGNDRLDGGAGNNTLDGGAGADTLIGSAPEGILGVNELYGGEGNDVYYLYGANDVVLDTGDAGDLDIAHLRLEDFGNNWDAIDDYAQILLWDSGIEQIWVDGVLYGGVGGGGNSPATEITLTGGPNGNGSVNENSDPETIVGVLGNNDPDEIDRHAYGFILANGALAEVDPSGRFRIVQEGNTWRVIVEDPSLLDHEQGDGTYKVMIRVTDDGDPPMSYDHEVTIVINDVNETGTIVTLTGGDKEDGTVDENSGQGAVVGDLGNNDPDQGDTFTYTFENGSDVDADGRFRIVQDGDTWRIVVQDPSKLDQSGGSHTVRVVVTDGATFYTAEVTIQVNDVDSSNRLALAQDIIDENSSPGAFIGDLTWGGADPDPSFTFELAENGDAGGRFALSGRTLIVNNGVLLDFEQNEFHEVSIIVKQNGVIVGTYDLPVYVGNLVTEAANGSDGADRIVAGSGDDQLNGGGGNDTLYGSEGTDVLSGGEGEDVFVFDTQPSEVNTDSIVDFNAGEDKIHLSITVFDALMSTGTLSENEFHIGVRAQTWEHRIIYDDWLGELYYDIDGIGDEQAILIATLPGELSLTRDNFIVI</sequence>
<accession>A0ABS0HNZ2</accession>
<feature type="compositionally biased region" description="Basic and acidic residues" evidence="8">
    <location>
        <begin position="2213"/>
        <end position="2229"/>
    </location>
</feature>
<dbReference type="InterPro" id="IPR018511">
    <property type="entry name" value="Hemolysin-typ_Ca-bd_CS"/>
</dbReference>
<dbReference type="InterPro" id="IPR003995">
    <property type="entry name" value="RTX_toxin_determinant-A"/>
</dbReference>
<evidence type="ECO:0000256" key="6">
    <source>
        <dbReference type="ARBA" id="ARBA00023026"/>
    </source>
</evidence>
<dbReference type="SUPFAM" id="SSF49313">
    <property type="entry name" value="Cadherin-like"/>
    <property type="match status" value="6"/>
</dbReference>
<keyword evidence="5" id="KW-0677">Repeat</keyword>
<dbReference type="PROSITE" id="PS00330">
    <property type="entry name" value="HEMOLYSIN_CALCIUM"/>
    <property type="match status" value="23"/>
</dbReference>
<organism evidence="10 11">
    <name type="scientific">Microvirga terrestris</name>
    <dbReference type="NCBI Taxonomy" id="2791024"/>
    <lineage>
        <taxon>Bacteria</taxon>
        <taxon>Pseudomonadati</taxon>
        <taxon>Pseudomonadota</taxon>
        <taxon>Alphaproteobacteria</taxon>
        <taxon>Hyphomicrobiales</taxon>
        <taxon>Methylobacteriaceae</taxon>
        <taxon>Microvirga</taxon>
    </lineage>
</organism>
<proteinExistence type="predicted"/>
<dbReference type="PROSITE" id="PS50268">
    <property type="entry name" value="CADHERIN_2"/>
    <property type="match status" value="6"/>
</dbReference>
<dbReference type="InterPro" id="IPR011049">
    <property type="entry name" value="Serralysin-like_metalloprot_C"/>
</dbReference>
<feature type="region of interest" description="Disordered" evidence="8">
    <location>
        <begin position="2336"/>
        <end position="2378"/>
    </location>
</feature>
<keyword evidence="3" id="KW-0964">Secreted</keyword>
<feature type="compositionally biased region" description="Acidic residues" evidence="8">
    <location>
        <begin position="1025"/>
        <end position="1037"/>
    </location>
</feature>
<dbReference type="Proteomes" id="UP000611708">
    <property type="component" value="Unassembled WGS sequence"/>
</dbReference>
<keyword evidence="7" id="KW-0472">Membrane</keyword>
<dbReference type="PANTHER" id="PTHR38340:SF1">
    <property type="entry name" value="S-LAYER PROTEIN"/>
    <property type="match status" value="1"/>
</dbReference>
<name>A0ABS0HNZ2_9HYPH</name>
<evidence type="ECO:0000313" key="10">
    <source>
        <dbReference type="EMBL" id="MBF9195203.1"/>
    </source>
</evidence>
<feature type="domain" description="Cadherin" evidence="9">
    <location>
        <begin position="1608"/>
        <end position="1710"/>
    </location>
</feature>
<dbReference type="EMBL" id="JADQDN010000001">
    <property type="protein sequence ID" value="MBF9195203.1"/>
    <property type="molecule type" value="Genomic_DNA"/>
</dbReference>
<dbReference type="PANTHER" id="PTHR38340">
    <property type="entry name" value="S-LAYER PROTEIN"/>
    <property type="match status" value="1"/>
</dbReference>
<evidence type="ECO:0000259" key="9">
    <source>
        <dbReference type="PROSITE" id="PS50268"/>
    </source>
</evidence>
<dbReference type="InterPro" id="IPR050557">
    <property type="entry name" value="RTX_toxin/Mannuronan_C5-epim"/>
</dbReference>
<dbReference type="PRINTS" id="PR00313">
    <property type="entry name" value="CABNDNGRPT"/>
</dbReference>
<dbReference type="RefSeq" id="WP_196262551.1">
    <property type="nucleotide sequence ID" value="NZ_JADQDN010000001.1"/>
</dbReference>
<gene>
    <name evidence="10" type="ORF">I2H36_04075</name>
</gene>
<feature type="domain" description="Cadherin" evidence="9">
    <location>
        <begin position="3202"/>
        <end position="3330"/>
    </location>
</feature>
<keyword evidence="6" id="KW-0843">Virulence</keyword>
<dbReference type="SUPFAM" id="SSF51120">
    <property type="entry name" value="beta-Roll"/>
    <property type="match status" value="16"/>
</dbReference>
<dbReference type="InterPro" id="IPR001343">
    <property type="entry name" value="Hemolysn_Ca-bd"/>
</dbReference>
<dbReference type="Pfam" id="PF00028">
    <property type="entry name" value="Cadherin"/>
    <property type="match status" value="2"/>
</dbReference>
<feature type="domain" description="Cadherin" evidence="9">
    <location>
        <begin position="1834"/>
        <end position="1917"/>
    </location>
</feature>
<feature type="region of interest" description="Disordered" evidence="8">
    <location>
        <begin position="2208"/>
        <end position="2277"/>
    </location>
</feature>
<feature type="compositionally biased region" description="Basic and acidic residues" evidence="8">
    <location>
        <begin position="2339"/>
        <end position="2352"/>
    </location>
</feature>